<dbReference type="InterPro" id="IPR016185">
    <property type="entry name" value="PreATP-grasp_dom_sf"/>
</dbReference>
<protein>
    <recommendedName>
        <fullName evidence="7">Glutathionylspermidine synthase pre-ATP-grasp-like domain-containing protein</fullName>
    </recommendedName>
</protein>
<name>A0A2A2K4A4_9BILA</name>
<evidence type="ECO:0000313" key="9">
    <source>
        <dbReference type="Proteomes" id="UP000218231"/>
    </source>
</evidence>
<organism evidence="8 9">
    <name type="scientific">Diploscapter pachys</name>
    <dbReference type="NCBI Taxonomy" id="2018661"/>
    <lineage>
        <taxon>Eukaryota</taxon>
        <taxon>Metazoa</taxon>
        <taxon>Ecdysozoa</taxon>
        <taxon>Nematoda</taxon>
        <taxon>Chromadorea</taxon>
        <taxon>Rhabditida</taxon>
        <taxon>Rhabditina</taxon>
        <taxon>Rhabditomorpha</taxon>
        <taxon>Rhabditoidea</taxon>
        <taxon>Rhabditidae</taxon>
        <taxon>Diploscapter</taxon>
    </lineage>
</organism>
<sequence>MRTDLRITTAIAAALLASGCGRSEPEPDGWTAQTDTAICTDREGRRVADDQCPRQALASGYHGGGGSNAFLWYFLGRNSVIPPYGETARGGSFSRAGGVSYARAPANTFRPGMIRVATDPRPDWQAKVEAEGLVWHSVDGRPYWDESVHYRFSTAQIAEIEGATAELYRLFLAAGQAIVDDPALLDRFGIPAPFHEAIRDAWEAEAPALNYGRFDLGYDGAGPPKLFEFNCDTPTSLLEAAVIQWSWKEERFPHLDQYTSLHERLVAKWRDIAPLLPPVVHFAHVSDEAGEDIVTTSYLRDTAEAAGITTVPILVDDLGWDHDRRCFVDLAEQRIEALFKLYPWEWLTAEAFAASLLESLDDTLWIEPIWKMIWSNKAILAILWQLFPGHPNLLPASFDIPEGDAVAKPLLAREGANVSIRQNGRVVAEAAGDYGDEGYVYQALYRLPETAPGCFPVIGSWLVDGEPAGIGIREDGLITGNTARFVPHVIDG</sequence>
<feature type="domain" description="Glutathionylspermidine synthase pre-ATP-grasp-like" evidence="7">
    <location>
        <begin position="124"/>
        <end position="490"/>
    </location>
</feature>
<dbReference type="Proteomes" id="UP000218231">
    <property type="component" value="Unassembled WGS sequence"/>
</dbReference>
<keyword evidence="2" id="KW-0479">Metal-binding</keyword>
<proteinExistence type="predicted"/>
<keyword evidence="6" id="KW-0732">Signal</keyword>
<evidence type="ECO:0000256" key="3">
    <source>
        <dbReference type="ARBA" id="ARBA00022741"/>
    </source>
</evidence>
<dbReference type="InterPro" id="IPR005494">
    <property type="entry name" value="GSPS_pre-ATP-grasp-like_dom"/>
</dbReference>
<comment type="caution">
    <text evidence="8">The sequence shown here is derived from an EMBL/GenBank/DDBJ whole genome shotgun (WGS) entry which is preliminary data.</text>
</comment>
<evidence type="ECO:0000256" key="5">
    <source>
        <dbReference type="ARBA" id="ARBA00022842"/>
    </source>
</evidence>
<gene>
    <name evidence="8" type="ORF">WR25_13758</name>
</gene>
<dbReference type="EMBL" id="LIAE01009684">
    <property type="protein sequence ID" value="PAV68784.1"/>
    <property type="molecule type" value="Genomic_DNA"/>
</dbReference>
<dbReference type="SUPFAM" id="SSF52440">
    <property type="entry name" value="PreATP-grasp domain"/>
    <property type="match status" value="1"/>
</dbReference>
<dbReference type="GO" id="GO:0005524">
    <property type="term" value="F:ATP binding"/>
    <property type="evidence" value="ECO:0007669"/>
    <property type="project" value="UniProtKB-KW"/>
</dbReference>
<dbReference type="Pfam" id="PF03738">
    <property type="entry name" value="GSP_synth"/>
    <property type="match status" value="1"/>
</dbReference>
<keyword evidence="3" id="KW-0547">Nucleotide-binding</keyword>
<reference evidence="8 9" key="1">
    <citation type="journal article" date="2017" name="Curr. Biol.">
        <title>Genome architecture and evolution of a unichromosomal asexual nematode.</title>
        <authorList>
            <person name="Fradin H."/>
            <person name="Zegar C."/>
            <person name="Gutwein M."/>
            <person name="Lucas J."/>
            <person name="Kovtun M."/>
            <person name="Corcoran D."/>
            <person name="Baugh L.R."/>
            <person name="Kiontke K."/>
            <person name="Gunsalus K."/>
            <person name="Fitch D.H."/>
            <person name="Piano F."/>
        </authorList>
    </citation>
    <scope>NUCLEOTIDE SEQUENCE [LARGE SCALE GENOMIC DNA]</scope>
    <source>
        <strain evidence="8">PF1309</strain>
    </source>
</reference>
<dbReference type="GO" id="GO:0046872">
    <property type="term" value="F:metal ion binding"/>
    <property type="evidence" value="ECO:0007669"/>
    <property type="project" value="UniProtKB-KW"/>
</dbReference>
<dbReference type="STRING" id="2018661.A0A2A2K4A4"/>
<keyword evidence="9" id="KW-1185">Reference proteome</keyword>
<dbReference type="PROSITE" id="PS51257">
    <property type="entry name" value="PROKAR_LIPOPROTEIN"/>
    <property type="match status" value="1"/>
</dbReference>
<evidence type="ECO:0000313" key="8">
    <source>
        <dbReference type="EMBL" id="PAV68784.1"/>
    </source>
</evidence>
<dbReference type="SUPFAM" id="SSF56059">
    <property type="entry name" value="Glutathione synthetase ATP-binding domain-like"/>
    <property type="match status" value="1"/>
</dbReference>
<evidence type="ECO:0000259" key="7">
    <source>
        <dbReference type="Pfam" id="PF03738"/>
    </source>
</evidence>
<dbReference type="Gene3D" id="3.30.1490.330">
    <property type="match status" value="1"/>
</dbReference>
<keyword evidence="1" id="KW-0436">Ligase</keyword>
<evidence type="ECO:0000256" key="4">
    <source>
        <dbReference type="ARBA" id="ARBA00022840"/>
    </source>
</evidence>
<feature type="signal peptide" evidence="6">
    <location>
        <begin position="1"/>
        <end position="23"/>
    </location>
</feature>
<accession>A0A2A2K4A4</accession>
<feature type="chain" id="PRO_5013308183" description="Glutathionylspermidine synthase pre-ATP-grasp-like domain-containing protein" evidence="6">
    <location>
        <begin position="24"/>
        <end position="492"/>
    </location>
</feature>
<dbReference type="OrthoDB" id="64566at2759"/>
<evidence type="ECO:0000256" key="6">
    <source>
        <dbReference type="SAM" id="SignalP"/>
    </source>
</evidence>
<dbReference type="AlphaFoldDB" id="A0A2A2K4A4"/>
<evidence type="ECO:0000256" key="2">
    <source>
        <dbReference type="ARBA" id="ARBA00022723"/>
    </source>
</evidence>
<evidence type="ECO:0000256" key="1">
    <source>
        <dbReference type="ARBA" id="ARBA00022598"/>
    </source>
</evidence>
<dbReference type="GO" id="GO:0016874">
    <property type="term" value="F:ligase activity"/>
    <property type="evidence" value="ECO:0007669"/>
    <property type="project" value="UniProtKB-KW"/>
</dbReference>
<keyword evidence="5" id="KW-0460">Magnesium</keyword>
<keyword evidence="4" id="KW-0067">ATP-binding</keyword>